<name>A0A0F9W2M7_9ZZZZ</name>
<accession>A0A0F9W2M7</accession>
<comment type="caution">
    <text evidence="1">The sequence shown here is derived from an EMBL/GenBank/DDBJ whole genome shotgun (WGS) entry which is preliminary data.</text>
</comment>
<dbReference type="AlphaFoldDB" id="A0A0F9W2M7"/>
<reference evidence="1" key="1">
    <citation type="journal article" date="2015" name="Nature">
        <title>Complex archaea that bridge the gap between prokaryotes and eukaryotes.</title>
        <authorList>
            <person name="Spang A."/>
            <person name="Saw J.H."/>
            <person name="Jorgensen S.L."/>
            <person name="Zaremba-Niedzwiedzka K."/>
            <person name="Martijn J."/>
            <person name="Lind A.E."/>
            <person name="van Eijk R."/>
            <person name="Schleper C."/>
            <person name="Guy L."/>
            <person name="Ettema T.J."/>
        </authorList>
    </citation>
    <scope>NUCLEOTIDE SEQUENCE</scope>
</reference>
<protein>
    <submittedName>
        <fullName evidence="1">Uncharacterized protein</fullName>
    </submittedName>
</protein>
<dbReference type="EMBL" id="LAZR01000240">
    <property type="protein sequence ID" value="KKN79921.1"/>
    <property type="molecule type" value="Genomic_DNA"/>
</dbReference>
<evidence type="ECO:0000313" key="1">
    <source>
        <dbReference type="EMBL" id="KKN79921.1"/>
    </source>
</evidence>
<proteinExistence type="predicted"/>
<gene>
    <name evidence="1" type="ORF">LCGC14_0335500</name>
</gene>
<sequence>MTHRIILAAIATALGGVLLAGCPGDIDPAGSGNPMVAFFFGDDAGTRRPLPAASFSEAFSAGRTVLSHYFHVASADADDGIIRSEPQFTDRSGGLLGRSGNRRVAMLKITHVGGQLMAVASVAVQRKGVMINRERRAYQDNYDSVPNQTPADMDAATTSEQNEMWETQSYDHALENQILDDLIETLGGAGDTETP</sequence>
<dbReference type="PROSITE" id="PS51257">
    <property type="entry name" value="PROKAR_LIPOPROTEIN"/>
    <property type="match status" value="1"/>
</dbReference>
<organism evidence="1">
    <name type="scientific">marine sediment metagenome</name>
    <dbReference type="NCBI Taxonomy" id="412755"/>
    <lineage>
        <taxon>unclassified sequences</taxon>
        <taxon>metagenomes</taxon>
        <taxon>ecological metagenomes</taxon>
    </lineage>
</organism>